<organism evidence="3 4">
    <name type="scientific">Iris pallida</name>
    <name type="common">Sweet iris</name>
    <dbReference type="NCBI Taxonomy" id="29817"/>
    <lineage>
        <taxon>Eukaryota</taxon>
        <taxon>Viridiplantae</taxon>
        <taxon>Streptophyta</taxon>
        <taxon>Embryophyta</taxon>
        <taxon>Tracheophyta</taxon>
        <taxon>Spermatophyta</taxon>
        <taxon>Magnoliopsida</taxon>
        <taxon>Liliopsida</taxon>
        <taxon>Asparagales</taxon>
        <taxon>Iridaceae</taxon>
        <taxon>Iridoideae</taxon>
        <taxon>Irideae</taxon>
        <taxon>Iris</taxon>
    </lineage>
</organism>
<reference evidence="3" key="2">
    <citation type="submission" date="2023-04" db="EMBL/GenBank/DDBJ databases">
        <authorList>
            <person name="Bruccoleri R.E."/>
            <person name="Oakeley E.J."/>
            <person name="Faust A.-M."/>
            <person name="Dessus-Babus S."/>
            <person name="Altorfer M."/>
            <person name="Burckhardt D."/>
            <person name="Oertli M."/>
            <person name="Naumann U."/>
            <person name="Petersen F."/>
            <person name="Wong J."/>
        </authorList>
    </citation>
    <scope>NUCLEOTIDE SEQUENCE</scope>
    <source>
        <strain evidence="3">GSM-AAB239-AS_SAM_17_03QT</strain>
        <tissue evidence="3">Leaf</tissue>
    </source>
</reference>
<dbReference type="EMBL" id="JANAVB010040218">
    <property type="protein sequence ID" value="KAJ6798701.1"/>
    <property type="molecule type" value="Genomic_DNA"/>
</dbReference>
<dbReference type="AlphaFoldDB" id="A0AAX6E3Y9"/>
<proteinExistence type="predicted"/>
<dbReference type="InterPro" id="IPR009057">
    <property type="entry name" value="Homeodomain-like_sf"/>
</dbReference>
<feature type="region of interest" description="Disordered" evidence="1">
    <location>
        <begin position="449"/>
        <end position="486"/>
    </location>
</feature>
<feature type="compositionally biased region" description="Polar residues" evidence="1">
    <location>
        <begin position="542"/>
        <end position="555"/>
    </location>
</feature>
<evidence type="ECO:0000313" key="4">
    <source>
        <dbReference type="Proteomes" id="UP001140949"/>
    </source>
</evidence>
<dbReference type="SUPFAM" id="SSF46689">
    <property type="entry name" value="Homeodomain-like"/>
    <property type="match status" value="1"/>
</dbReference>
<dbReference type="PANTHER" id="PTHR47340">
    <property type="entry name" value="DUPLICATED HOMEODOMAIN-LIKE SUPERFAMILY PROTEIN"/>
    <property type="match status" value="1"/>
</dbReference>
<evidence type="ECO:0000259" key="2">
    <source>
        <dbReference type="PROSITE" id="PS51293"/>
    </source>
</evidence>
<evidence type="ECO:0000256" key="1">
    <source>
        <dbReference type="SAM" id="MobiDB-lite"/>
    </source>
</evidence>
<keyword evidence="4" id="KW-1185">Reference proteome</keyword>
<protein>
    <recommendedName>
        <fullName evidence="2">SANT domain-containing protein</fullName>
    </recommendedName>
</protein>
<dbReference type="CDD" id="cd00167">
    <property type="entry name" value="SANT"/>
    <property type="match status" value="1"/>
</dbReference>
<name>A0AAX6E3Y9_IRIPA</name>
<dbReference type="Pfam" id="PF00249">
    <property type="entry name" value="Myb_DNA-binding"/>
    <property type="match status" value="1"/>
</dbReference>
<reference evidence="3" key="1">
    <citation type="journal article" date="2023" name="GigaByte">
        <title>Genome assembly of the bearded iris, Iris pallida Lam.</title>
        <authorList>
            <person name="Bruccoleri R.E."/>
            <person name="Oakeley E.J."/>
            <person name="Faust A.M.E."/>
            <person name="Altorfer M."/>
            <person name="Dessus-Babus S."/>
            <person name="Burckhardt D."/>
            <person name="Oertli M."/>
            <person name="Naumann U."/>
            <person name="Petersen F."/>
            <person name="Wong J."/>
        </authorList>
    </citation>
    <scope>NUCLEOTIDE SEQUENCE</scope>
    <source>
        <strain evidence="3">GSM-AAB239-AS_SAM_17_03QT</strain>
    </source>
</reference>
<sequence length="682" mass="72981">MIMDQPLTPDITQLVEEEDTCSDEGCGEFLDSVDWTDEEKSIFIRALSMYGKDFAKISHCVGTKSRDQCKIFFSKARKCLGLDMIQPTAGAMETPISYANGGRSDTDDACAAELDSAICSTQSCSKMDVDFTQSVVNASCEGFVHTGQTSLQTETDRTSKEELEDKADGLESTLNIDKLEAEVGNLHSAKTPEVMAENALSSDDVGLAGDRGSIKVASDHADAPVVEIACTEGKQMAACNRGEQLKQQISVSIQQKATTVGSSPSDVVKSGVDLQQQVRLLSETGSGDRQQEKIDTVQCSSVNLPITYSDANTAGDGSYTKKSQTLKQDNIHSVSLSSVLPGPSSIYSEGSLRVTSPSTLNFEGHVNKLHQIPAARDIYQQSMLGNQSVPSQIDHVLSGLSLQASQKEVEKNTNQIGEQAIMLGGHSKGGVSSPLARYFVPDINNEKCDGSAVSNSGPVMFPPASEDQSLRPSPHNSCQESEEQSTHVKLFGQILTNPSPLQKSNSSPLETDGQVCWPKLKKSATMKSTVSRIDSEPIFSSRPRSSGQAGQQDMPQRSYGFWDGNMIQTGFTSLPESALMYPGSICTAKDNNASSTLDYQQTYAQPLSANGKRLPELKKRNGLEIFQQQGRTAVARLGVNMAGGSRSIMVGGGGVSDPVAAMLAATGRSAMEPWRTTDLGGT</sequence>
<dbReference type="SMART" id="SM00717">
    <property type="entry name" value="SANT"/>
    <property type="match status" value="1"/>
</dbReference>
<dbReference type="InterPro" id="IPR017884">
    <property type="entry name" value="SANT_dom"/>
</dbReference>
<dbReference type="PANTHER" id="PTHR47340:SF1">
    <property type="entry name" value="DUPLICATED HOMEODOMAIN-LIKE SUPERFAMILY PROTEIN"/>
    <property type="match status" value="1"/>
</dbReference>
<gene>
    <name evidence="3" type="ORF">M6B38_210550</name>
</gene>
<comment type="caution">
    <text evidence="3">The sequence shown here is derived from an EMBL/GenBank/DDBJ whole genome shotgun (WGS) entry which is preliminary data.</text>
</comment>
<dbReference type="Proteomes" id="UP001140949">
    <property type="component" value="Unassembled WGS sequence"/>
</dbReference>
<dbReference type="PROSITE" id="PS51293">
    <property type="entry name" value="SANT"/>
    <property type="match status" value="1"/>
</dbReference>
<evidence type="ECO:0000313" key="3">
    <source>
        <dbReference type="EMBL" id="KAJ6798701.1"/>
    </source>
</evidence>
<feature type="domain" description="SANT" evidence="2">
    <location>
        <begin position="30"/>
        <end position="81"/>
    </location>
</feature>
<accession>A0AAX6E3Y9</accession>
<feature type="region of interest" description="Disordered" evidence="1">
    <location>
        <begin position="527"/>
        <end position="558"/>
    </location>
</feature>
<feature type="compositionally biased region" description="Polar residues" evidence="1">
    <location>
        <begin position="466"/>
        <end position="479"/>
    </location>
</feature>
<dbReference type="Gene3D" id="1.20.58.1880">
    <property type="match status" value="1"/>
</dbReference>
<dbReference type="InterPro" id="IPR001005">
    <property type="entry name" value="SANT/Myb"/>
</dbReference>